<dbReference type="RefSeq" id="WP_151176305.1">
    <property type="nucleotide sequence ID" value="NZ_CP042906.1"/>
</dbReference>
<keyword evidence="3" id="KW-1185">Reference proteome</keyword>
<evidence type="ECO:0000256" key="1">
    <source>
        <dbReference type="SAM" id="MobiDB-lite"/>
    </source>
</evidence>
<dbReference type="Pfam" id="PF13770">
    <property type="entry name" value="DUF4169"/>
    <property type="match status" value="1"/>
</dbReference>
<organism evidence="2 3">
    <name type="scientific">Hypericibacter terrae</name>
    <dbReference type="NCBI Taxonomy" id="2602015"/>
    <lineage>
        <taxon>Bacteria</taxon>
        <taxon>Pseudomonadati</taxon>
        <taxon>Pseudomonadota</taxon>
        <taxon>Alphaproteobacteria</taxon>
        <taxon>Rhodospirillales</taxon>
        <taxon>Dongiaceae</taxon>
        <taxon>Hypericibacter</taxon>
    </lineage>
</organism>
<sequence length="78" mass="8710">MGDLVNLNKFRKARQGREEKRAAAANRGKYGRSKAELLEMKAERDRGSRDLDGKKVERPQPNVKESPEPAAEGEKGSD</sequence>
<evidence type="ECO:0000313" key="3">
    <source>
        <dbReference type="Proteomes" id="UP000326202"/>
    </source>
</evidence>
<name>A0A5J6MFP2_9PROT</name>
<protein>
    <recommendedName>
        <fullName evidence="4">DUF4169 domain-containing protein</fullName>
    </recommendedName>
</protein>
<gene>
    <name evidence="2" type="ORF">FRZ44_11760</name>
</gene>
<dbReference type="AlphaFoldDB" id="A0A5J6MFP2"/>
<evidence type="ECO:0008006" key="4">
    <source>
        <dbReference type="Google" id="ProtNLM"/>
    </source>
</evidence>
<dbReference type="OrthoDB" id="7173889at2"/>
<dbReference type="InterPro" id="IPR025227">
    <property type="entry name" value="DUF4169"/>
</dbReference>
<feature type="compositionally biased region" description="Basic and acidic residues" evidence="1">
    <location>
        <begin position="33"/>
        <end position="58"/>
    </location>
</feature>
<dbReference type="EMBL" id="CP042906">
    <property type="protein sequence ID" value="QEX15887.1"/>
    <property type="molecule type" value="Genomic_DNA"/>
</dbReference>
<feature type="region of interest" description="Disordered" evidence="1">
    <location>
        <begin position="1"/>
        <end position="78"/>
    </location>
</feature>
<accession>A0A5J6MFP2</accession>
<dbReference type="Proteomes" id="UP000326202">
    <property type="component" value="Chromosome"/>
</dbReference>
<reference evidence="2 3" key="1">
    <citation type="submission" date="2019-08" db="EMBL/GenBank/DDBJ databases">
        <title>Hyperibacter terrae gen. nov., sp. nov. and Hyperibacter viscosus sp. nov., two new members in the family Rhodospirillaceae isolated from the rhizosphere of Hypericum perforatum.</title>
        <authorList>
            <person name="Noviana Z."/>
        </authorList>
    </citation>
    <scope>NUCLEOTIDE SEQUENCE [LARGE SCALE GENOMIC DNA]</scope>
    <source>
        <strain evidence="2 3">R5913</strain>
    </source>
</reference>
<dbReference type="KEGG" id="htq:FRZ44_11760"/>
<evidence type="ECO:0000313" key="2">
    <source>
        <dbReference type="EMBL" id="QEX15887.1"/>
    </source>
</evidence>
<proteinExistence type="predicted"/>